<evidence type="ECO:0000256" key="2">
    <source>
        <dbReference type="ARBA" id="ARBA00022448"/>
    </source>
</evidence>
<feature type="signal peptide" evidence="12">
    <location>
        <begin position="1"/>
        <end position="20"/>
    </location>
</feature>
<evidence type="ECO:0000313" key="15">
    <source>
        <dbReference type="EMBL" id="CAE8623259.1"/>
    </source>
</evidence>
<evidence type="ECO:0000256" key="3">
    <source>
        <dbReference type="ARBA" id="ARBA00022692"/>
    </source>
</evidence>
<keyword evidence="2" id="KW-0813">Transport</keyword>
<comment type="subcellular location">
    <subcellularLocation>
        <location evidence="1">Membrane</location>
    </subcellularLocation>
</comment>
<dbReference type="PANTHER" id="PTHR45761">
    <property type="entry name" value="EXTENDED SYNAPTOTAGMIN-LIKE PROTEIN 2, ISOFORM C"/>
    <property type="match status" value="1"/>
</dbReference>
<keyword evidence="6" id="KW-0106">Calcium</keyword>
<dbReference type="GO" id="GO:0008289">
    <property type="term" value="F:lipid binding"/>
    <property type="evidence" value="ECO:0007669"/>
    <property type="project" value="UniProtKB-KW"/>
</dbReference>
<keyword evidence="10" id="KW-0472">Membrane</keyword>
<evidence type="ECO:0000256" key="12">
    <source>
        <dbReference type="SAM" id="SignalP"/>
    </source>
</evidence>
<dbReference type="SMART" id="SM00239">
    <property type="entry name" value="C2"/>
    <property type="match status" value="1"/>
</dbReference>
<evidence type="ECO:0000256" key="6">
    <source>
        <dbReference type="ARBA" id="ARBA00022837"/>
    </source>
</evidence>
<dbReference type="GO" id="GO:0012505">
    <property type="term" value="C:endomembrane system"/>
    <property type="evidence" value="ECO:0007669"/>
    <property type="project" value="UniProtKB-ARBA"/>
</dbReference>
<dbReference type="GO" id="GO:0006869">
    <property type="term" value="P:lipid transport"/>
    <property type="evidence" value="ECO:0007669"/>
    <property type="project" value="UniProtKB-KW"/>
</dbReference>
<dbReference type="SUPFAM" id="SSF49562">
    <property type="entry name" value="C2 domain (Calcium/lipid-binding domain, CaLB)"/>
    <property type="match status" value="1"/>
</dbReference>
<dbReference type="PROSITE" id="PS50004">
    <property type="entry name" value="C2"/>
    <property type="match status" value="1"/>
</dbReference>
<dbReference type="CDD" id="cd00030">
    <property type="entry name" value="C2"/>
    <property type="match status" value="1"/>
</dbReference>
<evidence type="ECO:0000256" key="8">
    <source>
        <dbReference type="ARBA" id="ARBA00023055"/>
    </source>
</evidence>
<reference evidence="15" key="1">
    <citation type="submission" date="2021-02" db="EMBL/GenBank/DDBJ databases">
        <authorList>
            <person name="Dougan E. K."/>
            <person name="Rhodes N."/>
            <person name="Thang M."/>
            <person name="Chan C."/>
        </authorList>
    </citation>
    <scope>NUCLEOTIDE SEQUENCE</scope>
</reference>
<keyword evidence="12" id="KW-0732">Signal</keyword>
<proteinExistence type="predicted"/>
<keyword evidence="4" id="KW-0479">Metal-binding</keyword>
<dbReference type="AlphaFoldDB" id="A0A813GE77"/>
<evidence type="ECO:0000256" key="9">
    <source>
        <dbReference type="ARBA" id="ARBA00023121"/>
    </source>
</evidence>
<dbReference type="Gene3D" id="2.60.40.150">
    <property type="entry name" value="C2 domain"/>
    <property type="match status" value="1"/>
</dbReference>
<evidence type="ECO:0000313" key="16">
    <source>
        <dbReference type="Proteomes" id="UP000654075"/>
    </source>
</evidence>
<evidence type="ECO:0000259" key="14">
    <source>
        <dbReference type="PROSITE" id="PS51847"/>
    </source>
</evidence>
<dbReference type="Pfam" id="PF00168">
    <property type="entry name" value="C2"/>
    <property type="match status" value="1"/>
</dbReference>
<keyword evidence="3" id="KW-0812">Transmembrane</keyword>
<dbReference type="InterPro" id="IPR039010">
    <property type="entry name" value="Synaptotagmin_SMP"/>
</dbReference>
<keyword evidence="9" id="KW-0446">Lipid-binding</keyword>
<name>A0A813GE77_POLGL</name>
<accession>A0A813GE77</accession>
<organism evidence="15 16">
    <name type="scientific">Polarella glacialis</name>
    <name type="common">Dinoflagellate</name>
    <dbReference type="NCBI Taxonomy" id="89957"/>
    <lineage>
        <taxon>Eukaryota</taxon>
        <taxon>Sar</taxon>
        <taxon>Alveolata</taxon>
        <taxon>Dinophyceae</taxon>
        <taxon>Suessiales</taxon>
        <taxon>Suessiaceae</taxon>
        <taxon>Polarella</taxon>
    </lineage>
</organism>
<dbReference type="InterPro" id="IPR000008">
    <property type="entry name" value="C2_dom"/>
</dbReference>
<evidence type="ECO:0000256" key="5">
    <source>
        <dbReference type="ARBA" id="ARBA00022737"/>
    </source>
</evidence>
<dbReference type="InterPro" id="IPR051634">
    <property type="entry name" value="Extended_Synaptotagmin"/>
</dbReference>
<keyword evidence="16" id="KW-1185">Reference proteome</keyword>
<dbReference type="EMBL" id="CAJNNV010028136">
    <property type="protein sequence ID" value="CAE8623259.1"/>
    <property type="molecule type" value="Genomic_DNA"/>
</dbReference>
<evidence type="ECO:0000256" key="4">
    <source>
        <dbReference type="ARBA" id="ARBA00022723"/>
    </source>
</evidence>
<dbReference type="GO" id="GO:0016020">
    <property type="term" value="C:membrane"/>
    <property type="evidence" value="ECO:0007669"/>
    <property type="project" value="UniProtKB-SubCell"/>
</dbReference>
<evidence type="ECO:0000256" key="10">
    <source>
        <dbReference type="ARBA" id="ARBA00023136"/>
    </source>
</evidence>
<protein>
    <recommendedName>
        <fullName evidence="17">C2 domain-containing protein</fullName>
    </recommendedName>
</protein>
<gene>
    <name evidence="15" type="ORF">PGLA1383_LOCUS40552</name>
</gene>
<dbReference type="OrthoDB" id="73919at2759"/>
<keyword evidence="7" id="KW-1133">Transmembrane helix</keyword>
<feature type="compositionally biased region" description="Basic and acidic residues" evidence="11">
    <location>
        <begin position="695"/>
        <end position="706"/>
    </location>
</feature>
<dbReference type="InterPro" id="IPR031468">
    <property type="entry name" value="SMP_LBD"/>
</dbReference>
<dbReference type="Proteomes" id="UP000654075">
    <property type="component" value="Unassembled WGS sequence"/>
</dbReference>
<evidence type="ECO:0008006" key="17">
    <source>
        <dbReference type="Google" id="ProtNLM"/>
    </source>
</evidence>
<feature type="domain" description="SMP-LTD" evidence="14">
    <location>
        <begin position="14"/>
        <end position="193"/>
    </location>
</feature>
<dbReference type="GO" id="GO:0046872">
    <property type="term" value="F:metal ion binding"/>
    <property type="evidence" value="ECO:0007669"/>
    <property type="project" value="UniProtKB-KW"/>
</dbReference>
<feature type="region of interest" description="Disordered" evidence="11">
    <location>
        <begin position="666"/>
        <end position="714"/>
    </location>
</feature>
<dbReference type="PANTHER" id="PTHR45761:SF1">
    <property type="entry name" value="EXTENDED SYNAPTOTAGMIN-LIKE PROTEIN 2, ISOFORM C"/>
    <property type="match status" value="1"/>
</dbReference>
<keyword evidence="8" id="KW-0445">Lipid transport</keyword>
<dbReference type="GO" id="GO:0005737">
    <property type="term" value="C:cytoplasm"/>
    <property type="evidence" value="ECO:0007669"/>
    <property type="project" value="UniProtKB-ARBA"/>
</dbReference>
<keyword evidence="5" id="KW-0677">Repeat</keyword>
<dbReference type="CDD" id="cd21670">
    <property type="entry name" value="SMP_ESyt"/>
    <property type="match status" value="1"/>
</dbReference>
<feature type="chain" id="PRO_5032577245" description="C2 domain-containing protein" evidence="12">
    <location>
        <begin position="21"/>
        <end position="714"/>
    </location>
</feature>
<sequence length="714" mass="77424">MLPLLKLLLLCQSLSAGSEALWLDQLVQKVWPRVDKWVQQMVEEQVKPQICESLPSVLRDRIKFKDMTLGCVSPQFGPLIVREREKGTVVLDVGVYLASDMDMSISIAGLDLGIRKFYLSGTMSVVFRPPSEKPPFFGGMEIYFVNPPEVDLDFTGLASVAECPGLRGRVRTAINDVMNNFMTLPQRIPVDLCEDDDVDLADLRFPMPLGILRITLLSAEDLPAADFDWHHAGKSFKAVLAEMVGLSHLTGEAREASPGQPLSSAYESVFKKNQTSDPFVVISLGQKKWESAVMRKTTSPDWSKDCSDSSNVADMAVYEMGQNVSIGVWDYDNLSTHDHLGGNRVLVSELVRFAGDERGWIPLDHTLSLERAGVKSGSLKLRASLLRLNDIPRNPAEVKDSVMVDGPSQMFFSAKILGAVGLPANGAPPYVLRVTIGRDTVDSGGDAVKEIQLKSKGSTAMVGATAVAEELRRVCCNLAQKGLPPKQIASVVGVSEMVVAHAIGSASADSDDDESSEATYTVQEIGATHPEWDEVLSALLPWPLFKSADLLLELVDSHGKVVGTSAQQPLSLKDVLCNSESPGLLSRAFRLAKPVRWVRSTEALSRQGSTASAQDKGMILRASLSLKYLSDNDSDLGPDLGATPTPSSFGIRQRAGAWASSTAQETLWGYGHAPQKQESQPSLRPGPPPVGAGGQREKRRDFKDSAQPKCCSVQ</sequence>
<comment type="caution">
    <text evidence="15">The sequence shown here is derived from an EMBL/GenBank/DDBJ whole genome shotgun (WGS) entry which is preliminary data.</text>
</comment>
<evidence type="ECO:0000259" key="13">
    <source>
        <dbReference type="PROSITE" id="PS50004"/>
    </source>
</evidence>
<feature type="domain" description="C2" evidence="13">
    <location>
        <begin position="192"/>
        <end position="361"/>
    </location>
</feature>
<dbReference type="Pfam" id="PF17047">
    <property type="entry name" value="SMP_LBD"/>
    <property type="match status" value="1"/>
</dbReference>
<evidence type="ECO:0000256" key="11">
    <source>
        <dbReference type="SAM" id="MobiDB-lite"/>
    </source>
</evidence>
<dbReference type="InterPro" id="IPR035892">
    <property type="entry name" value="C2_domain_sf"/>
</dbReference>
<dbReference type="PROSITE" id="PS51847">
    <property type="entry name" value="SMP"/>
    <property type="match status" value="1"/>
</dbReference>
<evidence type="ECO:0000256" key="7">
    <source>
        <dbReference type="ARBA" id="ARBA00022989"/>
    </source>
</evidence>
<evidence type="ECO:0000256" key="1">
    <source>
        <dbReference type="ARBA" id="ARBA00004370"/>
    </source>
</evidence>